<dbReference type="EMBL" id="PYMO01000005">
    <property type="protein sequence ID" value="PSU25861.1"/>
    <property type="molecule type" value="Genomic_DNA"/>
</dbReference>
<dbReference type="GO" id="GO:0030170">
    <property type="term" value="F:pyridoxal phosphate binding"/>
    <property type="evidence" value="ECO:0007669"/>
    <property type="project" value="InterPro"/>
</dbReference>
<dbReference type="NCBIfam" id="NF005697">
    <property type="entry name" value="PRK07505.1"/>
    <property type="match status" value="1"/>
</dbReference>
<evidence type="ECO:0000256" key="1">
    <source>
        <dbReference type="ARBA" id="ARBA00001933"/>
    </source>
</evidence>
<comment type="caution">
    <text evidence="5">The sequence shown here is derived from an EMBL/GenBank/DDBJ whole genome shotgun (WGS) entry which is preliminary data.</text>
</comment>
<gene>
    <name evidence="5" type="ORF">C9J18_08095</name>
    <name evidence="4" type="ORF">CTM96_07035</name>
</gene>
<dbReference type="Pfam" id="PF00155">
    <property type="entry name" value="Aminotran_1_2"/>
    <property type="match status" value="1"/>
</dbReference>
<dbReference type="Proteomes" id="UP000241405">
    <property type="component" value="Unassembled WGS sequence"/>
</dbReference>
<organism evidence="5 7">
    <name type="scientific">Photobacterium phosphoreum</name>
    <dbReference type="NCBI Taxonomy" id="659"/>
    <lineage>
        <taxon>Bacteria</taxon>
        <taxon>Pseudomonadati</taxon>
        <taxon>Pseudomonadota</taxon>
        <taxon>Gammaproteobacteria</taxon>
        <taxon>Vibrionales</taxon>
        <taxon>Vibrionaceae</taxon>
        <taxon>Photobacterium</taxon>
    </lineage>
</organism>
<evidence type="ECO:0000313" key="5">
    <source>
        <dbReference type="EMBL" id="PSU52504.1"/>
    </source>
</evidence>
<dbReference type="Gene3D" id="3.90.1150.10">
    <property type="entry name" value="Aspartate Aminotransferase, domain 1"/>
    <property type="match status" value="1"/>
</dbReference>
<dbReference type="AlphaFoldDB" id="A0A2T3JTJ1"/>
<dbReference type="EMBL" id="PYMP01000006">
    <property type="protein sequence ID" value="PSU52504.1"/>
    <property type="molecule type" value="Genomic_DNA"/>
</dbReference>
<evidence type="ECO:0000313" key="7">
    <source>
        <dbReference type="Proteomes" id="UP000241618"/>
    </source>
</evidence>
<keyword evidence="6" id="KW-1185">Reference proteome</keyword>
<sequence>MKIWPRKKINHSIDHQQRVYNEGVNKLTVVNRNGKTIELDDGRILTEFVSCSHLGLETHPNLTAAVVEAVNKFGVQLSVARARTKVELFDQLESKLNKIMNGSFTLIFNAVTPCHTTTLPLLAAGVLPHYSFNEKPHFIIEKTTHATLQTHTGILEQFGTVEQVDYNNPLAIELAFKSASGDGLKPISISDSINSMGRTAPILKIIELANLYDGIAYIDDTHGISIYGDCGSGYVMEQLNNKLNNKVIISGSLSKAFGAYGGFITCNFKDTIRFIKTYRTTYAFGGSPSLTDIAACVASADLHLNGTVDKLQIILRDVIKHFDDVFFDIETINAGTNIPIRGIVIGDENEAITKCNKLHDLGFSTTVAIYPTVEKGQAILRCALSSAHTKQQIESLKYNFTKSN</sequence>
<proteinExistence type="predicted"/>
<dbReference type="Gene3D" id="3.40.640.10">
    <property type="entry name" value="Type I PLP-dependent aspartate aminotransferase-like (Major domain)"/>
    <property type="match status" value="1"/>
</dbReference>
<evidence type="ECO:0000256" key="2">
    <source>
        <dbReference type="ARBA" id="ARBA00022679"/>
    </source>
</evidence>
<accession>A0A2T3JTJ1</accession>
<dbReference type="InterPro" id="IPR004839">
    <property type="entry name" value="Aminotransferase_I/II_large"/>
</dbReference>
<dbReference type="PANTHER" id="PTHR13693">
    <property type="entry name" value="CLASS II AMINOTRANSFERASE/8-AMINO-7-OXONONANOATE SYNTHASE"/>
    <property type="match status" value="1"/>
</dbReference>
<keyword evidence="2 5" id="KW-0808">Transferase</keyword>
<dbReference type="RefSeq" id="WP_107192048.1">
    <property type="nucleotide sequence ID" value="NZ_PYMN01000069.1"/>
</dbReference>
<reference evidence="6 7" key="1">
    <citation type="submission" date="2018-03" db="EMBL/GenBank/DDBJ databases">
        <title>Whole genome sequencing of Histamine producing bacteria.</title>
        <authorList>
            <person name="Butler K."/>
        </authorList>
    </citation>
    <scope>NUCLEOTIDE SEQUENCE [LARGE SCALE GENOMIC DNA]</scope>
    <source>
        <strain evidence="5 7">FS-6.1</strain>
        <strain evidence="4 6">FS-6.2</strain>
    </source>
</reference>
<name>A0A2T3JTJ1_PHOPO</name>
<protein>
    <submittedName>
        <fullName evidence="5">Aminotransferase</fullName>
    </submittedName>
</protein>
<dbReference type="InterPro" id="IPR015422">
    <property type="entry name" value="PyrdxlP-dep_Trfase_small"/>
</dbReference>
<evidence type="ECO:0000313" key="4">
    <source>
        <dbReference type="EMBL" id="PSU25861.1"/>
    </source>
</evidence>
<feature type="domain" description="Aminotransferase class I/classII large" evidence="3">
    <location>
        <begin position="202"/>
        <end position="394"/>
    </location>
</feature>
<dbReference type="InterPro" id="IPR015424">
    <property type="entry name" value="PyrdxlP-dep_Trfase"/>
</dbReference>
<dbReference type="GO" id="GO:0008483">
    <property type="term" value="F:transaminase activity"/>
    <property type="evidence" value="ECO:0007669"/>
    <property type="project" value="UniProtKB-KW"/>
</dbReference>
<dbReference type="Proteomes" id="UP000241618">
    <property type="component" value="Unassembled WGS sequence"/>
</dbReference>
<dbReference type="SUPFAM" id="SSF53383">
    <property type="entry name" value="PLP-dependent transferases"/>
    <property type="match status" value="1"/>
</dbReference>
<comment type="cofactor">
    <cofactor evidence="1">
        <name>pyridoxal 5'-phosphate</name>
        <dbReference type="ChEBI" id="CHEBI:597326"/>
    </cofactor>
</comment>
<keyword evidence="5" id="KW-0032">Aminotransferase</keyword>
<dbReference type="InterPro" id="IPR050087">
    <property type="entry name" value="AON_synthase_class-II"/>
</dbReference>
<evidence type="ECO:0000259" key="3">
    <source>
        <dbReference type="Pfam" id="PF00155"/>
    </source>
</evidence>
<dbReference type="InterPro" id="IPR015421">
    <property type="entry name" value="PyrdxlP-dep_Trfase_major"/>
</dbReference>
<evidence type="ECO:0000313" key="6">
    <source>
        <dbReference type="Proteomes" id="UP000241405"/>
    </source>
</evidence>